<evidence type="ECO:0000256" key="2">
    <source>
        <dbReference type="ARBA" id="ARBA00022793"/>
    </source>
</evidence>
<keyword evidence="8" id="KW-1185">Reference proteome</keyword>
<dbReference type="Gene3D" id="3.20.20.10">
    <property type="entry name" value="Alanine racemase"/>
    <property type="match status" value="1"/>
</dbReference>
<name>A0A5B8HT74_9GAMM</name>
<feature type="modified residue" description="N6-(pyridoxal phosphate)lysine" evidence="5">
    <location>
        <position position="62"/>
    </location>
</feature>
<dbReference type="PANTHER" id="PTHR43727:SF2">
    <property type="entry name" value="GROUP IV DECARBOXYLASE"/>
    <property type="match status" value="1"/>
</dbReference>
<proteinExistence type="predicted"/>
<evidence type="ECO:0000256" key="1">
    <source>
        <dbReference type="ARBA" id="ARBA00001933"/>
    </source>
</evidence>
<dbReference type="InterPro" id="IPR029066">
    <property type="entry name" value="PLP-binding_barrel"/>
</dbReference>
<dbReference type="STRING" id="568768.GCA_000406125_00414"/>
<protein>
    <submittedName>
        <fullName evidence="7">Type III PLP-dependent enzyme</fullName>
    </submittedName>
</protein>
<keyword evidence="3 5" id="KW-0663">Pyridoxal phosphate</keyword>
<dbReference type="SUPFAM" id="SSF51419">
    <property type="entry name" value="PLP-binding barrel"/>
    <property type="match status" value="1"/>
</dbReference>
<dbReference type="Pfam" id="PF02784">
    <property type="entry name" value="Orn_Arg_deC_N"/>
    <property type="match status" value="1"/>
</dbReference>
<keyword evidence="4" id="KW-0456">Lyase</keyword>
<dbReference type="EMBL" id="CP042220">
    <property type="protein sequence ID" value="QDX31496.1"/>
    <property type="molecule type" value="Genomic_DNA"/>
</dbReference>
<dbReference type="FunFam" id="3.20.20.10:FF:000003">
    <property type="entry name" value="Diaminopimelate decarboxylase"/>
    <property type="match status" value="1"/>
</dbReference>
<comment type="cofactor">
    <cofactor evidence="1 5">
        <name>pyridoxal 5'-phosphate</name>
        <dbReference type="ChEBI" id="CHEBI:597326"/>
    </cofactor>
</comment>
<keyword evidence="2" id="KW-0210">Decarboxylase</keyword>
<dbReference type="OrthoDB" id="9802147at2"/>
<dbReference type="PANTHER" id="PTHR43727">
    <property type="entry name" value="DIAMINOPIMELATE DECARBOXYLASE"/>
    <property type="match status" value="1"/>
</dbReference>
<sequence length="435" mass="47360">MSTFPPDSDFINHTHIENVSYLRLANTISTPFYAYSASQIKKDFSELKAALPAGIRFFYSLKANPNKALVSLLHQAGAGTEVCSLAELKSTLMLGVKPEEIIFVGPGKHTPELTACCEAGIKAVVVESIQELSLLNDIAATLNKTQNIALRINPAFSGEKARLVMSGKPRQFGIDEEQIPQAIEQVNTLGNLRLVGIHIYLGTRILEWQAIVRNTQNILNLAQELQKTHGLTFDFVDVGGGFGVRYFENEKKLDLEALGAALQPVIHQYQQANPNTHIIIELGRYLIARAGIFVTRVNCLKSSRDAWFAICDGGANCHGSAAGINSLIRRNFPMARLGTPGASEKQRYQVTGPLCTPTDMLGENVLLDRLHAGDLIGIGHSGAYGASASPVNFLSFGHPAELLIENDRAVLIRTPDNVESLLAPQVYESLSLCDE</sequence>
<organism evidence="7 8">
    <name type="scientific">Dickeya poaceiphila</name>
    <dbReference type="NCBI Taxonomy" id="568768"/>
    <lineage>
        <taxon>Bacteria</taxon>
        <taxon>Pseudomonadati</taxon>
        <taxon>Pseudomonadota</taxon>
        <taxon>Gammaproteobacteria</taxon>
        <taxon>Enterobacterales</taxon>
        <taxon>Pectobacteriaceae</taxon>
        <taxon>Dickeya</taxon>
    </lineage>
</organism>
<dbReference type="GO" id="GO:0008836">
    <property type="term" value="F:diaminopimelate decarboxylase activity"/>
    <property type="evidence" value="ECO:0007669"/>
    <property type="project" value="TreeGrafter"/>
</dbReference>
<feature type="active site" description="Proton donor" evidence="5">
    <location>
        <position position="355"/>
    </location>
</feature>
<reference evidence="7 8" key="1">
    <citation type="journal article" date="2019" name="Environ. Microbiol.">
        <title>The phytopathogenic nature of Dickeya aquatica 174/2 and the dynamic early evolution of Dickeya pathogenicity.</title>
        <authorList>
            <person name="Duprey A."/>
            <person name="Taib N."/>
            <person name="Leonard S."/>
            <person name="Garin T."/>
            <person name="Flandrois J.P."/>
            <person name="Nasser W."/>
            <person name="Brochier-Armanet C."/>
            <person name="Reverchon S."/>
        </authorList>
    </citation>
    <scope>NUCLEOTIDE SEQUENCE [LARGE SCALE GENOMIC DNA]</scope>
    <source>
        <strain evidence="7 8">NCPPB 569</strain>
    </source>
</reference>
<dbReference type="RefSeq" id="WP_042868219.1">
    <property type="nucleotide sequence ID" value="NZ_CM001975.1"/>
</dbReference>
<dbReference type="Gene3D" id="2.40.37.10">
    <property type="entry name" value="Lyase, Ornithine Decarboxylase, Chain A, domain 1"/>
    <property type="match status" value="1"/>
</dbReference>
<evidence type="ECO:0000259" key="6">
    <source>
        <dbReference type="Pfam" id="PF02784"/>
    </source>
</evidence>
<dbReference type="InterPro" id="IPR009006">
    <property type="entry name" value="Ala_racemase/Decarboxylase_C"/>
</dbReference>
<evidence type="ECO:0000256" key="3">
    <source>
        <dbReference type="ARBA" id="ARBA00022898"/>
    </source>
</evidence>
<dbReference type="SUPFAM" id="SSF50621">
    <property type="entry name" value="Alanine racemase C-terminal domain-like"/>
    <property type="match status" value="1"/>
</dbReference>
<dbReference type="AlphaFoldDB" id="A0A5B8HT74"/>
<dbReference type="InterPro" id="IPR000183">
    <property type="entry name" value="Orn/DAP/Arg_de-COase"/>
</dbReference>
<dbReference type="GO" id="GO:0009089">
    <property type="term" value="P:lysine biosynthetic process via diaminopimelate"/>
    <property type="evidence" value="ECO:0007669"/>
    <property type="project" value="TreeGrafter"/>
</dbReference>
<accession>A0A5B8HT74</accession>
<dbReference type="InterPro" id="IPR022644">
    <property type="entry name" value="De-COase2_N"/>
</dbReference>
<dbReference type="CDD" id="cd06839">
    <property type="entry name" value="PLPDE_III_Btrk_like"/>
    <property type="match status" value="1"/>
</dbReference>
<dbReference type="Proteomes" id="UP000320591">
    <property type="component" value="Chromosome"/>
</dbReference>
<evidence type="ECO:0000256" key="5">
    <source>
        <dbReference type="PIRSR" id="PIRSR600183-50"/>
    </source>
</evidence>
<evidence type="ECO:0000313" key="7">
    <source>
        <dbReference type="EMBL" id="QDX31496.1"/>
    </source>
</evidence>
<evidence type="ECO:0000313" key="8">
    <source>
        <dbReference type="Proteomes" id="UP000320591"/>
    </source>
</evidence>
<dbReference type="KEGG" id="dic:Dpoa569_0003534"/>
<evidence type="ECO:0000256" key="4">
    <source>
        <dbReference type="ARBA" id="ARBA00023239"/>
    </source>
</evidence>
<dbReference type="PRINTS" id="PR01179">
    <property type="entry name" value="ODADCRBXLASE"/>
</dbReference>
<feature type="domain" description="Orn/DAP/Arg decarboxylase 2 N-terminal" evidence="6">
    <location>
        <begin position="38"/>
        <end position="288"/>
    </location>
</feature>
<gene>
    <name evidence="7" type="ORF">Dpoa569_0003534</name>
</gene>